<proteinExistence type="predicted"/>
<sequence length="44" mass="5070">MGKSNLFLLSFSLKTSFFPKFSPTKLKKLHVNTFSSNFKEAQKD</sequence>
<protein>
    <submittedName>
        <fullName evidence="1">Uncharacterized protein</fullName>
    </submittedName>
</protein>
<evidence type="ECO:0000313" key="1">
    <source>
        <dbReference type="EMBL" id="EGJ39547.1"/>
    </source>
</evidence>
<dbReference type="EMBL" id="AFFL01000002">
    <property type="protein sequence ID" value="EGJ39547.1"/>
    <property type="molecule type" value="Genomic_DNA"/>
</dbReference>
<comment type="caution">
    <text evidence="1">The sequence shown here is derived from an EMBL/GenBank/DDBJ whole genome shotgun (WGS) entry which is preliminary data.</text>
</comment>
<dbReference type="AlphaFoldDB" id="F3UC16"/>
<dbReference type="Proteomes" id="UP000004171">
    <property type="component" value="Unassembled WGS sequence"/>
</dbReference>
<name>F3UC16_STRSA</name>
<dbReference type="PATRIC" id="fig|888820.3.peg.1143"/>
<dbReference type="HOGENOM" id="CLU_3222827_0_0_9"/>
<organism evidence="1 2">
    <name type="scientific">Streptococcus sanguinis SK1056</name>
    <dbReference type="NCBI Taxonomy" id="888820"/>
    <lineage>
        <taxon>Bacteria</taxon>
        <taxon>Bacillati</taxon>
        <taxon>Bacillota</taxon>
        <taxon>Bacilli</taxon>
        <taxon>Lactobacillales</taxon>
        <taxon>Streptococcaceae</taxon>
        <taxon>Streptococcus</taxon>
    </lineage>
</organism>
<evidence type="ECO:0000313" key="2">
    <source>
        <dbReference type="Proteomes" id="UP000004171"/>
    </source>
</evidence>
<reference evidence="1 2" key="1">
    <citation type="submission" date="2011-03" db="EMBL/GenBank/DDBJ databases">
        <authorList>
            <person name="Muzny D."/>
            <person name="Qin X."/>
            <person name="Deng J."/>
            <person name="Jiang H."/>
            <person name="Liu Y."/>
            <person name="Qu J."/>
            <person name="Song X.-Z."/>
            <person name="Zhang L."/>
            <person name="Thornton R."/>
            <person name="Coyle M."/>
            <person name="Francisco L."/>
            <person name="Jackson L."/>
            <person name="Javaid M."/>
            <person name="Korchina V."/>
            <person name="Kovar C."/>
            <person name="Mata R."/>
            <person name="Mathew T."/>
            <person name="Ngo R."/>
            <person name="Nguyen L."/>
            <person name="Nguyen N."/>
            <person name="Okwuonu G."/>
            <person name="Ongeri F."/>
            <person name="Pham C."/>
            <person name="Simmons D."/>
            <person name="Wilczek-Boney K."/>
            <person name="Hale W."/>
            <person name="Jakkamsetti A."/>
            <person name="Pham P."/>
            <person name="Ruth R."/>
            <person name="San Lucas F."/>
            <person name="Warren J."/>
            <person name="Zhang J."/>
            <person name="Zhao Z."/>
            <person name="Zhou C."/>
            <person name="Zhu D."/>
            <person name="Lee S."/>
            <person name="Bess C."/>
            <person name="Blankenburg K."/>
            <person name="Forbes L."/>
            <person name="Fu Q."/>
            <person name="Gubbala S."/>
            <person name="Hirani K."/>
            <person name="Jayaseelan J.C."/>
            <person name="Lara F."/>
            <person name="Munidasa M."/>
            <person name="Palculict T."/>
            <person name="Patil S."/>
            <person name="Pu L.-L."/>
            <person name="Saada N."/>
            <person name="Tang L."/>
            <person name="Weissenberger G."/>
            <person name="Zhu Y."/>
            <person name="Hemphill L."/>
            <person name="Shang Y."/>
            <person name="Youmans B."/>
            <person name="Ayvaz T."/>
            <person name="Ross M."/>
            <person name="Santibanez J."/>
            <person name="Aqrawi P."/>
            <person name="Gross S."/>
            <person name="Joshi V."/>
            <person name="Fowler G."/>
            <person name="Nazareth L."/>
            <person name="Reid J."/>
            <person name="Worley K."/>
            <person name="Petrosino J."/>
            <person name="Highlander S."/>
            <person name="Gibbs R."/>
        </authorList>
    </citation>
    <scope>NUCLEOTIDE SEQUENCE [LARGE SCALE GENOMIC DNA]</scope>
    <source>
        <strain evidence="1 2">SK1056</strain>
    </source>
</reference>
<gene>
    <name evidence="1" type="ORF">HMPREF9393_1169</name>
</gene>
<accession>F3UC16</accession>